<dbReference type="SUPFAM" id="SSF49899">
    <property type="entry name" value="Concanavalin A-like lectins/glucanases"/>
    <property type="match status" value="1"/>
</dbReference>
<feature type="region of interest" description="Disordered" evidence="1">
    <location>
        <begin position="195"/>
        <end position="215"/>
    </location>
</feature>
<evidence type="ECO:0000256" key="1">
    <source>
        <dbReference type="SAM" id="MobiDB-lite"/>
    </source>
</evidence>
<sequence>MQSSRLGLSTRRLCELVGGLTCLLLATRPTSVSAQTVLFQETFKESATISPFISGGSGLGVGGLPCLTATPPVSGSTIPNCSSGNLDPNGSGALRLTTNDPNQRGFVIYNQPIPSQFGLSISFDFFAYNGTGADGLTFFLINANANPTRAGSFGGSLGYAQRINTIVPTEPVNQPGLLGGYVGIGFDEFGNFANDTEGRGSGSDPTCTPSPFGSRLIPDSVTVRGAGSGQTGYCYISNSGTLAAGIDNSTATTRTVARRTARITLTPGAAPTIRVEVDFGSGFQTVVAALPAPSGFPDAFKFGFAASTGNQNNVHEVQNLVVQSLIPAPQPRLGIAKQVGVPVDNNDGTFTIPYLVTVQNSSVVDLTAVQVADDLSSTFTGAVAFTIVPGSVTSPRLQVNPNFNGRSDVNLLAGTDRLGAGETATVSFNVLLTPGGKQGTYFNTAIGTARDPGGNPLRDTSTSGVTPDANGNGIPDDDNTPTPIDLATQFRLVKRITATTRGGVQTRFDRFVDDPNDLNDTAPGWSQLSPVGVISGDRANPLQSGDEIEYTIYYLSDGTQPLFGASICDAVPTNTTFVRESQAIRSGSAQPAPGGVFFSPLAPLPPNNACTDRRNLNGSAIFDLGTVPNTPANNVGFARFRVRID</sequence>
<evidence type="ECO:0000313" key="3">
    <source>
        <dbReference type="Proteomes" id="UP000238634"/>
    </source>
</evidence>
<keyword evidence="3" id="KW-1185">Reference proteome</keyword>
<feature type="region of interest" description="Disordered" evidence="1">
    <location>
        <begin position="447"/>
        <end position="482"/>
    </location>
</feature>
<dbReference type="AlphaFoldDB" id="A0A2T1D971"/>
<dbReference type="STRING" id="1920490.GCA_001895925_01965"/>
<name>A0A2T1D971_9CYAN</name>
<proteinExistence type="predicted"/>
<protein>
    <recommendedName>
        <fullName evidence="4">DUF11 domain-containing protein</fullName>
    </recommendedName>
</protein>
<evidence type="ECO:0008006" key="4">
    <source>
        <dbReference type="Google" id="ProtNLM"/>
    </source>
</evidence>
<comment type="caution">
    <text evidence="2">The sequence shown here is derived from an EMBL/GenBank/DDBJ whole genome shotgun (WGS) entry which is preliminary data.</text>
</comment>
<dbReference type="InterPro" id="IPR047589">
    <property type="entry name" value="DUF11_rpt"/>
</dbReference>
<dbReference type="InterPro" id="IPR013320">
    <property type="entry name" value="ConA-like_dom_sf"/>
</dbReference>
<dbReference type="Gene3D" id="2.60.120.200">
    <property type="match status" value="1"/>
</dbReference>
<reference evidence="2 3" key="2">
    <citation type="submission" date="2018-03" db="EMBL/GenBank/DDBJ databases">
        <title>The ancient ancestry and fast evolution of plastids.</title>
        <authorList>
            <person name="Moore K.R."/>
            <person name="Magnabosco C."/>
            <person name="Momper L."/>
            <person name="Gold D.A."/>
            <person name="Bosak T."/>
            <person name="Fournier G.P."/>
        </authorList>
    </citation>
    <scope>NUCLEOTIDE SEQUENCE [LARGE SCALE GENOMIC DNA]</scope>
    <source>
        <strain evidence="2 3">ULC007</strain>
    </source>
</reference>
<reference evidence="2 3" key="1">
    <citation type="submission" date="2018-02" db="EMBL/GenBank/DDBJ databases">
        <authorList>
            <person name="Cohen D.B."/>
            <person name="Kent A.D."/>
        </authorList>
    </citation>
    <scope>NUCLEOTIDE SEQUENCE [LARGE SCALE GENOMIC DNA]</scope>
    <source>
        <strain evidence="2 3">ULC007</strain>
    </source>
</reference>
<accession>A0A2T1D971</accession>
<dbReference type="EMBL" id="PVWG01000033">
    <property type="protein sequence ID" value="PSB17059.1"/>
    <property type="molecule type" value="Genomic_DNA"/>
</dbReference>
<dbReference type="RefSeq" id="WP_073074378.1">
    <property type="nucleotide sequence ID" value="NZ_MPPI01000035.1"/>
</dbReference>
<organism evidence="2 3">
    <name type="scientific">Phormidesmis priestleyi ULC007</name>
    <dbReference type="NCBI Taxonomy" id="1920490"/>
    <lineage>
        <taxon>Bacteria</taxon>
        <taxon>Bacillati</taxon>
        <taxon>Cyanobacteriota</taxon>
        <taxon>Cyanophyceae</taxon>
        <taxon>Leptolyngbyales</taxon>
        <taxon>Leptolyngbyaceae</taxon>
        <taxon>Phormidesmis</taxon>
    </lineage>
</organism>
<evidence type="ECO:0000313" key="2">
    <source>
        <dbReference type="EMBL" id="PSB17059.1"/>
    </source>
</evidence>
<dbReference type="NCBIfam" id="TIGR01451">
    <property type="entry name" value="B_ant_repeat"/>
    <property type="match status" value="1"/>
</dbReference>
<dbReference type="Proteomes" id="UP000238634">
    <property type="component" value="Unassembled WGS sequence"/>
</dbReference>
<gene>
    <name evidence="2" type="ORF">C7B65_19805</name>
</gene>